<feature type="transmembrane region" description="Helical" evidence="1">
    <location>
        <begin position="64"/>
        <end position="93"/>
    </location>
</feature>
<dbReference type="RefSeq" id="WP_007713889.1">
    <property type="nucleotide sequence ID" value="NZ_JAWRJJ010000079.1"/>
</dbReference>
<feature type="transmembrane region" description="Helical" evidence="1">
    <location>
        <begin position="463"/>
        <end position="486"/>
    </location>
</feature>
<name>A0A413FJU1_9FIRM</name>
<feature type="transmembrane region" description="Helical" evidence="1">
    <location>
        <begin position="393"/>
        <end position="413"/>
    </location>
</feature>
<feature type="transmembrane region" description="Helical" evidence="1">
    <location>
        <begin position="149"/>
        <end position="172"/>
    </location>
</feature>
<feature type="transmembrane region" description="Helical" evidence="1">
    <location>
        <begin position="31"/>
        <end position="52"/>
    </location>
</feature>
<feature type="transmembrane region" description="Helical" evidence="1">
    <location>
        <begin position="184"/>
        <end position="202"/>
    </location>
</feature>
<evidence type="ECO:0000313" key="2">
    <source>
        <dbReference type="EMBL" id="RGX32047.1"/>
    </source>
</evidence>
<keyword evidence="1" id="KW-1133">Transmembrane helix</keyword>
<gene>
    <name evidence="2" type="ORF">DWV29_04460</name>
</gene>
<dbReference type="OrthoDB" id="138672at2"/>
<feature type="transmembrane region" description="Helical" evidence="1">
    <location>
        <begin position="492"/>
        <end position="509"/>
    </location>
</feature>
<dbReference type="EMBL" id="QSBM01000002">
    <property type="protein sequence ID" value="RGX32047.1"/>
    <property type="molecule type" value="Genomic_DNA"/>
</dbReference>
<keyword evidence="1" id="KW-0472">Membrane</keyword>
<protein>
    <submittedName>
        <fullName evidence="2">Uncharacterized protein</fullName>
    </submittedName>
</protein>
<dbReference type="Proteomes" id="UP000283880">
    <property type="component" value="Unassembled WGS sequence"/>
</dbReference>
<reference evidence="2 3" key="1">
    <citation type="submission" date="2018-08" db="EMBL/GenBank/DDBJ databases">
        <title>A genome reference for cultivated species of the human gut microbiota.</title>
        <authorList>
            <person name="Zou Y."/>
            <person name="Xue W."/>
            <person name="Luo G."/>
        </authorList>
    </citation>
    <scope>NUCLEOTIDE SEQUENCE [LARGE SCALE GENOMIC DNA]</scope>
    <source>
        <strain evidence="2 3">AF04-15</strain>
    </source>
</reference>
<feature type="transmembrane region" description="Helical" evidence="1">
    <location>
        <begin position="425"/>
        <end position="443"/>
    </location>
</feature>
<dbReference type="AlphaFoldDB" id="A0A413FJU1"/>
<feature type="transmembrane region" description="Helical" evidence="1">
    <location>
        <begin position="236"/>
        <end position="257"/>
    </location>
</feature>
<accession>A0A413FJU1</accession>
<feature type="transmembrane region" description="Helical" evidence="1">
    <location>
        <begin position="349"/>
        <end position="372"/>
    </location>
</feature>
<proteinExistence type="predicted"/>
<sequence>MRRTMQLFRIQLFNLFPIHEIREPGNRKKRAAVILSIGGTAAALFLCAYNILTAGALAEAGEGALIPAYMVSISSFAVLFLTMFRACGILFGTRDMDLLASLPVKNSEIIGSKFLLMYLMNLLISIIFMIPGGIVWIADVKTDLPHFALFLSAAFFVPLVPMCLASAISLLIVLASSHFKNRNIVSLLLSFAALGLVGYIAVSSMHSEGDMGNVGAMLAKQITGLYPLSGLFLKSAGGKTGVGLFLVLSAAVFSLFIKVTSANYCRLNALAGAGSKYSKRRFPLKKHTPFSALFRKELGRFFSSYTAVLNAGFGVLLLCVFSVLLLILPPEQLGEYAGIENMSGFLSDYAPVVVAALLSLSCPAASAVSLEGKNVWILQSAPVAIKTLIDSKLAVNILLHLFGYLPAVCSILIRLHMTALQTAGLLWIPVCYSVFIAVLGLFLNQRYPNYDWDSEGMVVKQSLPVIVAGIAGMVCVAAPVLLSWILSVPILSALWITAGILTAAAAIMYHKLCCLNYL</sequence>
<organism evidence="2 3">
    <name type="scientific">Enterocloster asparagiformis</name>
    <dbReference type="NCBI Taxonomy" id="333367"/>
    <lineage>
        <taxon>Bacteria</taxon>
        <taxon>Bacillati</taxon>
        <taxon>Bacillota</taxon>
        <taxon>Clostridia</taxon>
        <taxon>Lachnospirales</taxon>
        <taxon>Lachnospiraceae</taxon>
        <taxon>Enterocloster</taxon>
    </lineage>
</organism>
<keyword evidence="1" id="KW-0812">Transmembrane</keyword>
<comment type="caution">
    <text evidence="2">The sequence shown here is derived from an EMBL/GenBank/DDBJ whole genome shotgun (WGS) entry which is preliminary data.</text>
</comment>
<evidence type="ECO:0000256" key="1">
    <source>
        <dbReference type="SAM" id="Phobius"/>
    </source>
</evidence>
<evidence type="ECO:0000313" key="3">
    <source>
        <dbReference type="Proteomes" id="UP000283880"/>
    </source>
</evidence>
<feature type="transmembrane region" description="Helical" evidence="1">
    <location>
        <begin position="305"/>
        <end position="329"/>
    </location>
</feature>
<feature type="transmembrane region" description="Helical" evidence="1">
    <location>
        <begin position="114"/>
        <end position="137"/>
    </location>
</feature>